<accession>A0ABQ9J4U4</accession>
<reference evidence="1" key="1">
    <citation type="journal article" date="2023" name="Insect Mol. Biol.">
        <title>Genome sequencing provides insights into the evolution of gene families encoding plant cell wall-degrading enzymes in longhorned beetles.</title>
        <authorList>
            <person name="Shin N.R."/>
            <person name="Okamura Y."/>
            <person name="Kirsch R."/>
            <person name="Pauchet Y."/>
        </authorList>
    </citation>
    <scope>NUCLEOTIDE SEQUENCE</scope>
    <source>
        <strain evidence="1">MMC_N1</strain>
    </source>
</reference>
<comment type="caution">
    <text evidence="1">The sequence shown here is derived from an EMBL/GenBank/DDBJ whole genome shotgun (WGS) entry which is preliminary data.</text>
</comment>
<gene>
    <name evidence="1" type="ORF">NQ317_008802</name>
</gene>
<name>A0ABQ9J4U4_9CUCU</name>
<sequence>MYLLPTMNELSTQMPTVFPGICAKRAKIKPHNHPMFTYRNMHNDPCEFRNLITMHHFIPQSLRETYKALNDPDLEESCKRSQMFSSHSWLLNNILKPNNTRKPRCE</sequence>
<dbReference type="Proteomes" id="UP001162164">
    <property type="component" value="Unassembled WGS sequence"/>
</dbReference>
<dbReference type="EMBL" id="JAPWTJ010001282">
    <property type="protein sequence ID" value="KAJ8972912.1"/>
    <property type="molecule type" value="Genomic_DNA"/>
</dbReference>
<protein>
    <submittedName>
        <fullName evidence="1">Uncharacterized protein</fullName>
    </submittedName>
</protein>
<evidence type="ECO:0000313" key="1">
    <source>
        <dbReference type="EMBL" id="KAJ8972912.1"/>
    </source>
</evidence>
<evidence type="ECO:0000313" key="2">
    <source>
        <dbReference type="Proteomes" id="UP001162164"/>
    </source>
</evidence>
<proteinExistence type="predicted"/>
<organism evidence="1 2">
    <name type="scientific">Molorchus minor</name>
    <dbReference type="NCBI Taxonomy" id="1323400"/>
    <lineage>
        <taxon>Eukaryota</taxon>
        <taxon>Metazoa</taxon>
        <taxon>Ecdysozoa</taxon>
        <taxon>Arthropoda</taxon>
        <taxon>Hexapoda</taxon>
        <taxon>Insecta</taxon>
        <taxon>Pterygota</taxon>
        <taxon>Neoptera</taxon>
        <taxon>Endopterygota</taxon>
        <taxon>Coleoptera</taxon>
        <taxon>Polyphaga</taxon>
        <taxon>Cucujiformia</taxon>
        <taxon>Chrysomeloidea</taxon>
        <taxon>Cerambycidae</taxon>
        <taxon>Lamiinae</taxon>
        <taxon>Monochamini</taxon>
        <taxon>Molorchus</taxon>
    </lineage>
</organism>
<keyword evidence="2" id="KW-1185">Reference proteome</keyword>